<dbReference type="EMBL" id="JAJFAZ020000006">
    <property type="protein sequence ID" value="KAI5324153.1"/>
    <property type="molecule type" value="Genomic_DNA"/>
</dbReference>
<evidence type="ECO:0000313" key="2">
    <source>
        <dbReference type="Proteomes" id="UP001054821"/>
    </source>
</evidence>
<proteinExistence type="predicted"/>
<keyword evidence="2" id="KW-1185">Reference proteome</keyword>
<sequence length="86" mass="8799">MWSRSLSLVTGLRASRCSPGGLVLAVDDGVRGVAKGSELGGENRALDVVIYEDFGVTVGRMRAGGHVNGAFRGGVGWGGLNGGEPR</sequence>
<reference evidence="1 2" key="1">
    <citation type="journal article" date="2022" name="G3 (Bethesda)">
        <title>Whole-genome sequence and methylome profiling of the almond [Prunus dulcis (Mill.) D.A. Webb] cultivar 'Nonpareil'.</title>
        <authorList>
            <person name="D'Amico-Willman K.M."/>
            <person name="Ouma W.Z."/>
            <person name="Meulia T."/>
            <person name="Sideli G.M."/>
            <person name="Gradziel T.M."/>
            <person name="Fresnedo-Ramirez J."/>
        </authorList>
    </citation>
    <scope>NUCLEOTIDE SEQUENCE [LARGE SCALE GENOMIC DNA]</scope>
    <source>
        <strain evidence="1">Clone GOH B32 T37-40</strain>
    </source>
</reference>
<protein>
    <submittedName>
        <fullName evidence="1">Uncharacterized protein</fullName>
    </submittedName>
</protein>
<dbReference type="AlphaFoldDB" id="A0AAD4VFS3"/>
<gene>
    <name evidence="1" type="ORF">L3X38_033226</name>
</gene>
<evidence type="ECO:0000313" key="1">
    <source>
        <dbReference type="EMBL" id="KAI5324153.1"/>
    </source>
</evidence>
<organism evidence="1 2">
    <name type="scientific">Prunus dulcis</name>
    <name type="common">Almond</name>
    <name type="synonym">Amygdalus dulcis</name>
    <dbReference type="NCBI Taxonomy" id="3755"/>
    <lineage>
        <taxon>Eukaryota</taxon>
        <taxon>Viridiplantae</taxon>
        <taxon>Streptophyta</taxon>
        <taxon>Embryophyta</taxon>
        <taxon>Tracheophyta</taxon>
        <taxon>Spermatophyta</taxon>
        <taxon>Magnoliopsida</taxon>
        <taxon>eudicotyledons</taxon>
        <taxon>Gunneridae</taxon>
        <taxon>Pentapetalae</taxon>
        <taxon>rosids</taxon>
        <taxon>fabids</taxon>
        <taxon>Rosales</taxon>
        <taxon>Rosaceae</taxon>
        <taxon>Amygdaloideae</taxon>
        <taxon>Amygdaleae</taxon>
        <taxon>Prunus</taxon>
    </lineage>
</organism>
<comment type="caution">
    <text evidence="1">The sequence shown here is derived from an EMBL/GenBank/DDBJ whole genome shotgun (WGS) entry which is preliminary data.</text>
</comment>
<dbReference type="Proteomes" id="UP001054821">
    <property type="component" value="Chromosome 6"/>
</dbReference>
<accession>A0AAD4VFS3</accession>
<name>A0AAD4VFS3_PRUDU</name>